<dbReference type="InterPro" id="IPR029787">
    <property type="entry name" value="Nucleotide_cyclase"/>
</dbReference>
<dbReference type="SMART" id="SM00267">
    <property type="entry name" value="GGDEF"/>
    <property type="match status" value="1"/>
</dbReference>
<keyword evidence="6" id="KW-0812">Transmembrane</keyword>
<comment type="catalytic activity">
    <reaction evidence="3">
        <text>2 GTP = 3',3'-c-di-GMP + 2 diphosphate</text>
        <dbReference type="Rhea" id="RHEA:24898"/>
        <dbReference type="ChEBI" id="CHEBI:33019"/>
        <dbReference type="ChEBI" id="CHEBI:37565"/>
        <dbReference type="ChEBI" id="CHEBI:58805"/>
        <dbReference type="EC" id="2.7.7.65"/>
    </reaction>
</comment>
<feature type="transmembrane region" description="Helical" evidence="6">
    <location>
        <begin position="361"/>
        <end position="380"/>
    </location>
</feature>
<dbReference type="InterPro" id="IPR043128">
    <property type="entry name" value="Rev_trsase/Diguanyl_cyclase"/>
</dbReference>
<evidence type="ECO:0000256" key="3">
    <source>
        <dbReference type="ARBA" id="ARBA00034247"/>
    </source>
</evidence>
<dbReference type="Gene3D" id="2.60.40.2380">
    <property type="match status" value="1"/>
</dbReference>
<accession>A0A2K9LLQ6</accession>
<dbReference type="InterPro" id="IPR011622">
    <property type="entry name" value="7TMR_DISM_rcpt_extracell_dom2"/>
</dbReference>
<dbReference type="Pfam" id="PF07696">
    <property type="entry name" value="7TMR-DISMED2"/>
    <property type="match status" value="1"/>
</dbReference>
<dbReference type="GO" id="GO:0052621">
    <property type="term" value="F:diguanylate cyclase activity"/>
    <property type="evidence" value="ECO:0007669"/>
    <property type="project" value="UniProtKB-EC"/>
</dbReference>
<dbReference type="SUPFAM" id="SSF55073">
    <property type="entry name" value="Nucleotide cyclase"/>
    <property type="match status" value="1"/>
</dbReference>
<evidence type="ECO:0000313" key="8">
    <source>
        <dbReference type="EMBL" id="AUM13193.1"/>
    </source>
</evidence>
<feature type="coiled-coil region" evidence="4">
    <location>
        <begin position="507"/>
        <end position="541"/>
    </location>
</feature>
<feature type="compositionally biased region" description="Low complexity" evidence="5">
    <location>
        <begin position="16"/>
        <end position="27"/>
    </location>
</feature>
<dbReference type="KEGG" id="kak:Kalk_12485"/>
<dbReference type="FunFam" id="3.30.70.270:FF:000001">
    <property type="entry name" value="Diguanylate cyclase domain protein"/>
    <property type="match status" value="1"/>
</dbReference>
<proteinExistence type="predicted"/>
<gene>
    <name evidence="8" type="ORF">Kalk_12485</name>
</gene>
<feature type="region of interest" description="Disordered" evidence="5">
    <location>
        <begin position="1"/>
        <end position="27"/>
    </location>
</feature>
<organism evidence="8 9">
    <name type="scientific">Ketobacter alkanivorans</name>
    <dbReference type="NCBI Taxonomy" id="1917421"/>
    <lineage>
        <taxon>Bacteria</taxon>
        <taxon>Pseudomonadati</taxon>
        <taxon>Pseudomonadota</taxon>
        <taxon>Gammaproteobacteria</taxon>
        <taxon>Pseudomonadales</taxon>
        <taxon>Ketobacteraceae</taxon>
        <taxon>Ketobacter</taxon>
    </lineage>
</organism>
<sequence length="712" mass="79991">MTPSTMAARDNSSRLQPSTQGTSSPSTEITLKASICRNGGIRAKLWVEKISTSSKTVYFARFIRTTCLVVILITQPIVHPHRPKLTPAADTKHPNLVASATLNISSSFVRVPLTMLRHLFVTLLIVTASLSASGSPLILDNQEAGISLNSAVRYMEDADRALTINDILNEQPQWTQNDDKTFNKSYNESSWWLRIDIDNPTPDTMTRLLEISYAVLDYIDVFVVEDNRILKQYNLGDKHPYHKRAFDHRNFIVPLEWNPNQHLSIYLRVETTSAVQVPVTLWDKETFFGFDTTRTILQGIFFGTMLVIAAYNLLIFFVLGERTYLLYVGYVLCMPLFLASLGGYSFRYLWPTLTQWNDQSIIVFLSGVVVFGASFTRSFLDVRNYAPMIDRALIIFWYGGIALGISAFFIPYHYNITVLIVWAAGACIAALASGCVCWFKGQNTAKYYTIAWTSMLSGGLILALNKAGLLPTNLFTEYGTHIGSSLEVVLLSFALAERINAERRMRYEAQAQALAATQRANEELEGRVLTRTKELETLTQQLRDLSNTDQLTGLHNRRHLDSSLLEEWERGKRYQRALSVILIDIDHFKSVNDTHGHPVGDDCLQEVASRIKTGVRWPTDFAARYGGEEFCIILPETELDGAMTVAERIRELIHNQPVDTRNGPLAVTISAGVHSVTPNSDLTLNSLLEKADTALYQAKQQGRNRVCHQQAA</sequence>
<dbReference type="NCBIfam" id="TIGR00254">
    <property type="entry name" value="GGDEF"/>
    <property type="match status" value="1"/>
</dbReference>
<dbReference type="Pfam" id="PF00990">
    <property type="entry name" value="GGDEF"/>
    <property type="match status" value="1"/>
</dbReference>
<evidence type="ECO:0000256" key="1">
    <source>
        <dbReference type="ARBA" id="ARBA00001946"/>
    </source>
</evidence>
<evidence type="ECO:0000256" key="6">
    <source>
        <dbReference type="SAM" id="Phobius"/>
    </source>
</evidence>
<feature type="transmembrane region" description="Helical" evidence="6">
    <location>
        <begin position="416"/>
        <end position="439"/>
    </location>
</feature>
<evidence type="ECO:0000313" key="9">
    <source>
        <dbReference type="Proteomes" id="UP000235116"/>
    </source>
</evidence>
<name>A0A2K9LLQ6_9GAMM</name>
<dbReference type="InterPro" id="IPR000160">
    <property type="entry name" value="GGDEF_dom"/>
</dbReference>
<dbReference type="InterPro" id="IPR050469">
    <property type="entry name" value="Diguanylate_Cyclase"/>
</dbReference>
<dbReference type="EC" id="2.7.7.65" evidence="2"/>
<dbReference type="Gene3D" id="3.30.70.270">
    <property type="match status" value="1"/>
</dbReference>
<keyword evidence="4" id="KW-0175">Coiled coil</keyword>
<evidence type="ECO:0000256" key="2">
    <source>
        <dbReference type="ARBA" id="ARBA00012528"/>
    </source>
</evidence>
<feature type="transmembrane region" description="Helical" evidence="6">
    <location>
        <begin position="296"/>
        <end position="317"/>
    </location>
</feature>
<keyword evidence="9" id="KW-1185">Reference proteome</keyword>
<dbReference type="Pfam" id="PF07695">
    <property type="entry name" value="7TMR-DISM_7TM"/>
    <property type="match status" value="1"/>
</dbReference>
<keyword evidence="6" id="KW-1133">Transmembrane helix</keyword>
<keyword evidence="6" id="KW-0472">Membrane</keyword>
<evidence type="ECO:0000259" key="7">
    <source>
        <dbReference type="PROSITE" id="PS50887"/>
    </source>
</evidence>
<reference evidence="9" key="1">
    <citation type="submission" date="2017-08" db="EMBL/GenBank/DDBJ databases">
        <title>Direct submision.</title>
        <authorList>
            <person name="Kim S.-J."/>
            <person name="Rhee S.-K."/>
        </authorList>
    </citation>
    <scope>NUCLEOTIDE SEQUENCE [LARGE SCALE GENOMIC DNA]</scope>
    <source>
        <strain evidence="9">GI5</strain>
    </source>
</reference>
<feature type="transmembrane region" description="Helical" evidence="6">
    <location>
        <begin position="446"/>
        <end position="466"/>
    </location>
</feature>
<dbReference type="InterPro" id="IPR011623">
    <property type="entry name" value="7TMR_DISM_rcpt_extracell_dom1"/>
</dbReference>
<dbReference type="PANTHER" id="PTHR45138">
    <property type="entry name" value="REGULATORY COMPONENTS OF SENSORY TRANSDUCTION SYSTEM"/>
    <property type="match status" value="1"/>
</dbReference>
<feature type="transmembrane region" description="Helical" evidence="6">
    <location>
        <begin position="324"/>
        <end position="349"/>
    </location>
</feature>
<evidence type="ECO:0000256" key="4">
    <source>
        <dbReference type="SAM" id="Coils"/>
    </source>
</evidence>
<feature type="transmembrane region" description="Helical" evidence="6">
    <location>
        <begin position="392"/>
        <end position="410"/>
    </location>
</feature>
<dbReference type="CDD" id="cd01949">
    <property type="entry name" value="GGDEF"/>
    <property type="match status" value="1"/>
</dbReference>
<dbReference type="PROSITE" id="PS50887">
    <property type="entry name" value="GGDEF"/>
    <property type="match status" value="1"/>
</dbReference>
<dbReference type="PANTHER" id="PTHR45138:SF9">
    <property type="entry name" value="DIGUANYLATE CYCLASE DGCM-RELATED"/>
    <property type="match status" value="1"/>
</dbReference>
<dbReference type="Proteomes" id="UP000235116">
    <property type="component" value="Chromosome"/>
</dbReference>
<comment type="cofactor">
    <cofactor evidence="1">
        <name>Mg(2+)</name>
        <dbReference type="ChEBI" id="CHEBI:18420"/>
    </cofactor>
</comment>
<dbReference type="EMBL" id="CP022684">
    <property type="protein sequence ID" value="AUM13193.1"/>
    <property type="molecule type" value="Genomic_DNA"/>
</dbReference>
<evidence type="ECO:0000256" key="5">
    <source>
        <dbReference type="SAM" id="MobiDB-lite"/>
    </source>
</evidence>
<feature type="transmembrane region" description="Helical" evidence="6">
    <location>
        <begin position="478"/>
        <end position="496"/>
    </location>
</feature>
<feature type="domain" description="GGDEF" evidence="7">
    <location>
        <begin position="576"/>
        <end position="711"/>
    </location>
</feature>
<protein>
    <recommendedName>
        <fullName evidence="2">diguanylate cyclase</fullName>
        <ecNumber evidence="2">2.7.7.65</ecNumber>
    </recommendedName>
</protein>
<dbReference type="AlphaFoldDB" id="A0A2K9LLQ6"/>